<dbReference type="eggNOG" id="COG0684">
    <property type="taxonomic scope" value="Bacteria"/>
</dbReference>
<dbReference type="Pfam" id="PF03737">
    <property type="entry name" value="RraA-like"/>
    <property type="match status" value="1"/>
</dbReference>
<sequence length="231" mass="23533">MIEEPPVLTIVEGAPTPTPDQIAALKGVETAFICDAMGGIAAMSTAIAPLGLGDELDRHVVGRALVADSGPMDIMATLAAVNLLTPGDVVVHAAHGHDGCATIGDQLSGMLKNAGAAGFVTDGPMRDFDGIRATGLPCWCTGLNPNSPYANGPGTLGGSAVVGGRQVATGDLIVADRNGVVVIPYARIDSVIAKAQEVAKMEKELEAKVKDGFRAPLDIDAMLADGRAKKV</sequence>
<dbReference type="Gene3D" id="3.50.30.40">
    <property type="entry name" value="Ribonuclease E inhibitor RraA/RraA-like"/>
    <property type="match status" value="1"/>
</dbReference>
<dbReference type="EMBL" id="AAYA01000023">
    <property type="protein sequence ID" value="EBA05771.1"/>
    <property type="molecule type" value="Genomic_DNA"/>
</dbReference>
<protein>
    <recommendedName>
        <fullName evidence="2">Putative 4-hydroxy-4-methyl-2-oxoglutarate aldolase</fullName>
    </recommendedName>
    <alternativeName>
        <fullName evidence="3">Regulator of ribonuclease activity homolog</fullName>
    </alternativeName>
    <alternativeName>
        <fullName evidence="4">RraA-like protein</fullName>
    </alternativeName>
</protein>
<evidence type="ECO:0000256" key="2">
    <source>
        <dbReference type="ARBA" id="ARBA00016549"/>
    </source>
</evidence>
<dbReference type="OrthoDB" id="9812532at2"/>
<feature type="binding site" evidence="5">
    <location>
        <position position="126"/>
    </location>
    <ligand>
        <name>substrate</name>
    </ligand>
</feature>
<dbReference type="Proteomes" id="UP000005713">
    <property type="component" value="Unassembled WGS sequence"/>
</dbReference>
<organism evidence="6 7">
    <name type="scientific">Sagittula stellata (strain ATCC 700073 / DSM 11524 / E-37)</name>
    <dbReference type="NCBI Taxonomy" id="388399"/>
    <lineage>
        <taxon>Bacteria</taxon>
        <taxon>Pseudomonadati</taxon>
        <taxon>Pseudomonadota</taxon>
        <taxon>Alphaproteobacteria</taxon>
        <taxon>Rhodobacterales</taxon>
        <taxon>Roseobacteraceae</taxon>
        <taxon>Sagittula</taxon>
    </lineage>
</organism>
<keyword evidence="7" id="KW-1185">Reference proteome</keyword>
<feature type="binding site" evidence="5">
    <location>
        <position position="127"/>
    </location>
    <ligand>
        <name>Mg(2+)</name>
        <dbReference type="ChEBI" id="CHEBI:18420"/>
    </ligand>
</feature>
<dbReference type="InterPro" id="IPR005493">
    <property type="entry name" value="RraA/RraA-like"/>
</dbReference>
<dbReference type="InterPro" id="IPR036704">
    <property type="entry name" value="RraA/RraA-like_sf"/>
</dbReference>
<evidence type="ECO:0000313" key="6">
    <source>
        <dbReference type="EMBL" id="EBA05771.1"/>
    </source>
</evidence>
<gene>
    <name evidence="6" type="ORF">SSE37_09453</name>
</gene>
<comment type="cofactor">
    <cofactor evidence="5">
        <name>Mg(2+)</name>
        <dbReference type="ChEBI" id="CHEBI:18420"/>
    </cofactor>
</comment>
<accession>A3KAK7</accession>
<evidence type="ECO:0000256" key="5">
    <source>
        <dbReference type="PIRSR" id="PIRSR605493-1"/>
    </source>
</evidence>
<proteinExistence type="predicted"/>
<dbReference type="CDD" id="cd16841">
    <property type="entry name" value="RraA_family"/>
    <property type="match status" value="1"/>
</dbReference>
<name>A3KAK7_SAGS3</name>
<dbReference type="SUPFAM" id="SSF89562">
    <property type="entry name" value="RraA-like"/>
    <property type="match status" value="1"/>
</dbReference>
<keyword evidence="5" id="KW-0460">Magnesium</keyword>
<comment type="cofactor">
    <cofactor evidence="1">
        <name>a divalent metal cation</name>
        <dbReference type="ChEBI" id="CHEBI:60240"/>
    </cofactor>
</comment>
<comment type="caution">
    <text evidence="6">The sequence shown here is derived from an EMBL/GenBank/DDBJ whole genome shotgun (WGS) entry which is preliminary data.</text>
</comment>
<dbReference type="AlphaFoldDB" id="A3KAK7"/>
<evidence type="ECO:0000256" key="1">
    <source>
        <dbReference type="ARBA" id="ARBA00001968"/>
    </source>
</evidence>
<feature type="binding site" evidence="5">
    <location>
        <begin position="104"/>
        <end position="107"/>
    </location>
    <ligand>
        <name>substrate</name>
    </ligand>
</feature>
<dbReference type="RefSeq" id="WP_005863783.1">
    <property type="nucleotide sequence ID" value="NZ_AAYA01000023.1"/>
</dbReference>
<dbReference type="GO" id="GO:0046872">
    <property type="term" value="F:metal ion binding"/>
    <property type="evidence" value="ECO:0007669"/>
    <property type="project" value="UniProtKB-KW"/>
</dbReference>
<evidence type="ECO:0000256" key="3">
    <source>
        <dbReference type="ARBA" id="ARBA00029596"/>
    </source>
</evidence>
<dbReference type="PANTHER" id="PTHR33254:SF4">
    <property type="entry name" value="4-HYDROXY-4-METHYL-2-OXOGLUTARATE ALDOLASE 3-RELATED"/>
    <property type="match status" value="1"/>
</dbReference>
<dbReference type="PANTHER" id="PTHR33254">
    <property type="entry name" value="4-HYDROXY-4-METHYL-2-OXOGLUTARATE ALDOLASE 3-RELATED"/>
    <property type="match status" value="1"/>
</dbReference>
<evidence type="ECO:0000313" key="7">
    <source>
        <dbReference type="Proteomes" id="UP000005713"/>
    </source>
</evidence>
<evidence type="ECO:0000256" key="4">
    <source>
        <dbReference type="ARBA" id="ARBA00030169"/>
    </source>
</evidence>
<reference evidence="6 7" key="1">
    <citation type="submission" date="2006-06" db="EMBL/GenBank/DDBJ databases">
        <authorList>
            <person name="Moran M.A."/>
            <person name="Ferriera S."/>
            <person name="Johnson J."/>
            <person name="Kravitz S."/>
            <person name="Beeson K."/>
            <person name="Sutton G."/>
            <person name="Rogers Y.-H."/>
            <person name="Friedman R."/>
            <person name="Frazier M."/>
            <person name="Venter J.C."/>
        </authorList>
    </citation>
    <scope>NUCLEOTIDE SEQUENCE [LARGE SCALE GENOMIC DNA]</scope>
    <source>
        <strain evidence="6 7">E-37</strain>
    </source>
</reference>
<keyword evidence="5" id="KW-0479">Metal-binding</keyword>